<keyword evidence="10" id="KW-0407">Ion channel</keyword>
<keyword evidence="6 11" id="KW-0472">Membrane</keyword>
<evidence type="ECO:0000259" key="13">
    <source>
        <dbReference type="SMART" id="SM00079"/>
    </source>
</evidence>
<dbReference type="Gene3D" id="3.40.50.2300">
    <property type="match status" value="4"/>
</dbReference>
<dbReference type="InterPro" id="IPR044440">
    <property type="entry name" value="GABAb_receptor_plant_PBP1"/>
</dbReference>
<dbReference type="InterPro" id="IPR015683">
    <property type="entry name" value="Ionotropic_Glu_rcpt"/>
</dbReference>
<evidence type="ECO:0000256" key="9">
    <source>
        <dbReference type="ARBA" id="ARBA00023286"/>
    </source>
</evidence>
<evidence type="ECO:0000313" key="14">
    <source>
        <dbReference type="EMBL" id="RXI02991.1"/>
    </source>
</evidence>
<feature type="transmembrane region" description="Helical" evidence="11">
    <location>
        <begin position="564"/>
        <end position="582"/>
    </location>
</feature>
<gene>
    <name evidence="14" type="ORF">DVH24_003069</name>
</gene>
<dbReference type="PANTHER" id="PTHR18966">
    <property type="entry name" value="IONOTROPIC GLUTAMATE RECEPTOR"/>
    <property type="match status" value="1"/>
</dbReference>
<dbReference type="SUPFAM" id="SSF53850">
    <property type="entry name" value="Periplasmic binding protein-like II"/>
    <property type="match status" value="2"/>
</dbReference>
<name>A0A498K643_MALDO</name>
<dbReference type="FunFam" id="1.10.287.70:FF:000172">
    <property type="entry name" value="Glutamate receptor"/>
    <property type="match status" value="1"/>
</dbReference>
<dbReference type="CDD" id="cd13686">
    <property type="entry name" value="GluR_Plant"/>
    <property type="match status" value="1"/>
</dbReference>
<dbReference type="CDD" id="cd19990">
    <property type="entry name" value="PBP1_GABAb_receptor_plant"/>
    <property type="match status" value="1"/>
</dbReference>
<feature type="transmembrane region" description="Helical" evidence="11">
    <location>
        <begin position="773"/>
        <end position="793"/>
    </location>
</feature>
<evidence type="ECO:0000256" key="6">
    <source>
        <dbReference type="ARBA" id="ARBA00023136"/>
    </source>
</evidence>
<keyword evidence="15" id="KW-1185">Reference proteome</keyword>
<evidence type="ECO:0000256" key="7">
    <source>
        <dbReference type="ARBA" id="ARBA00023170"/>
    </source>
</evidence>
<dbReference type="Gene3D" id="1.10.287.70">
    <property type="match status" value="1"/>
</dbReference>
<dbReference type="InterPro" id="IPR028082">
    <property type="entry name" value="Peripla_BP_I"/>
</dbReference>
<dbReference type="Proteomes" id="UP000290289">
    <property type="component" value="Chromosome 3"/>
</dbReference>
<evidence type="ECO:0000256" key="11">
    <source>
        <dbReference type="SAM" id="Phobius"/>
    </source>
</evidence>
<evidence type="ECO:0000256" key="2">
    <source>
        <dbReference type="ARBA" id="ARBA00022448"/>
    </source>
</evidence>
<keyword evidence="9" id="KW-1071">Ligand-gated ion channel</keyword>
<feature type="signal peptide" evidence="12">
    <location>
        <begin position="1"/>
        <end position="19"/>
    </location>
</feature>
<reference evidence="14 15" key="1">
    <citation type="submission" date="2018-10" db="EMBL/GenBank/DDBJ databases">
        <title>A high-quality apple genome assembly.</title>
        <authorList>
            <person name="Hu J."/>
        </authorList>
    </citation>
    <scope>NUCLEOTIDE SEQUENCE [LARGE SCALE GENOMIC DNA]</scope>
    <source>
        <strain evidence="15">cv. HFTH1</strain>
        <tissue evidence="14">Young leaf</tissue>
    </source>
</reference>
<evidence type="ECO:0000256" key="10">
    <source>
        <dbReference type="ARBA" id="ARBA00023303"/>
    </source>
</evidence>
<evidence type="ECO:0000256" key="5">
    <source>
        <dbReference type="ARBA" id="ARBA00023065"/>
    </source>
</evidence>
<dbReference type="Pfam" id="PF01094">
    <property type="entry name" value="ANF_receptor"/>
    <property type="match status" value="2"/>
</dbReference>
<dbReference type="FunFam" id="3.40.190.10:FF:000054">
    <property type="entry name" value="Glutamate receptor"/>
    <property type="match status" value="1"/>
</dbReference>
<comment type="caution">
    <text evidence="14">The sequence shown here is derived from an EMBL/GenBank/DDBJ whole genome shotgun (WGS) entry which is preliminary data.</text>
</comment>
<organism evidence="14 15">
    <name type="scientific">Malus domestica</name>
    <name type="common">Apple</name>
    <name type="synonym">Pyrus malus</name>
    <dbReference type="NCBI Taxonomy" id="3750"/>
    <lineage>
        <taxon>Eukaryota</taxon>
        <taxon>Viridiplantae</taxon>
        <taxon>Streptophyta</taxon>
        <taxon>Embryophyta</taxon>
        <taxon>Tracheophyta</taxon>
        <taxon>Spermatophyta</taxon>
        <taxon>Magnoliopsida</taxon>
        <taxon>eudicotyledons</taxon>
        <taxon>Gunneridae</taxon>
        <taxon>Pentapetalae</taxon>
        <taxon>rosids</taxon>
        <taxon>fabids</taxon>
        <taxon>Rosales</taxon>
        <taxon>Rosaceae</taxon>
        <taxon>Amygdaloideae</taxon>
        <taxon>Maleae</taxon>
        <taxon>Malus</taxon>
    </lineage>
</organism>
<evidence type="ECO:0000256" key="8">
    <source>
        <dbReference type="ARBA" id="ARBA00023180"/>
    </source>
</evidence>
<feature type="chain" id="PRO_5019720971" description="Ionotropic glutamate receptor C-terminal domain-containing protein" evidence="12">
    <location>
        <begin position="20"/>
        <end position="1504"/>
    </location>
</feature>
<evidence type="ECO:0000256" key="4">
    <source>
        <dbReference type="ARBA" id="ARBA00022989"/>
    </source>
</evidence>
<keyword evidence="5" id="KW-0406">Ion transport</keyword>
<proteinExistence type="predicted"/>
<keyword evidence="3 11" id="KW-0812">Transmembrane</keyword>
<keyword evidence="7" id="KW-0675">Receptor</keyword>
<sequence>MSQFALLFYFLITVSVREGITTFGNANTIENEPGMGLGAIIDNSSRIGKEERVAIQMALDDHFDSTGNQRMQKVLAIIGPHTWEETSLVAKVGSETHTAIVSLAEANPMWATELWPFLVQASRNRLKQMEAIAAIVQSWEWHQVTVIYQDRDSSANEVLPHLSDALRQVGAEISHLVALPPFASSSLIEELEKIRRDQCRVFVVHLSAQLAVQLFRKAKEMEMMEKDYVWITTDPITSLVHSFNASTISTMQGIIGLKSYLPESGKQSKDFDHKFRKRFSSEHPEEENNEPGIFAAQAYDAARAVALAVTESRKGRNLLAKLLQSDFHGLNGRIKFSDQKLAPQHVFQIINVNGKSYREVGYWSDGLGFSLTLGERATNRSSMKYLGQVFWPGGPWLTPKGWTEPTTNANVLRIGVPTGSTFKQYVNVKKDPLGHNLSFNGLAIDLFKATLKELPYHLPYEFFPFEGTYDSLVEQIHLHKFDAVVGDVSIVSHRYKHAEFTHPYTESGLIMIVPVRSKTCSKAWLFMRPFTKAMWALIGAINVYNGFVVWLIERNYCPELKGSVLNQIGSLIWLSFTTLFSLHGDKLHSNLSRMTTVVWLFMALIITQTYTANFTSMLTVQQLEPTVTDVDALLRTNAMVGHGKGSFVSAYLREVLGFHPNNILQFNSSEEYALALRSKVIAAAFLEAPLAKIFVGKYCKAFMAVGPTYKVGGFGFVFPKGSLLLPSVTEAMLKVTESGELRILENSMLASLKCVDAETDGAIDNPSLSPKSFWVVFILTGGTSTIALVVYSFRICKSMLEHKTNWKFILDVMKQWGSPNRRFSRRDSDMNEESHAYPSNASAVQAQLRADGSSDTIRDNVFVGIGAIVETGSRVGKEQRVAMTLTHATIKVWFLHMRNSKGELLQAALAAKDLNSMDQLRAILGLQTWEEVLLVTEIGTQSHVPIISLADATPKWATEQWSFLVQASPNQLKQIEAVAAMIQFWEWNQVTVIYENTDFSAFVVTITVCMLTVTSHLSKALKHVGAEIVHYVAFAPFASSSLSHQLDRVFVVHLSLAAAVQLFERAKRMKLMKKDCLDRHRSLYKPCPFFQCHYHLLNARNYWSQNSEHPEESNHELSTFAVHAYDATWAVAQAMRKEKMGSQQILSRKTIGKSATLSSSMKDSAGKVYWPGGARKTPVGWSPTTSAYPLRMGVNYVNVEVEQDHFGNNISFSYKGLAIELFHATLEELPFDLPSSDTNHSFFFQLLNFDAAVGSIAILAKRYQHTEFTASYTESGLVMIVYCRARTRDKHWLFTKPSTNAMKQVKQQFVADCNGHVALHGTRYHSADQYAQALRSKEISALFLDLALAKIFLAEYCESFTMTGPTYKVGGFGFVSESGKLRELENAMFASQKCIDMEPDDEPRSLSLSPSYFWVSFMFTGGTSSIALVIYIFCSCMSLSEHKVIWKLMTVVLKHWGNQKRRFSRKVSDIAGTKPTNSPNAPMNCKLLNSRRSTEAIFLSSQEN</sequence>
<dbReference type="InterPro" id="IPR001320">
    <property type="entry name" value="Iontro_rcpt_C"/>
</dbReference>
<feature type="transmembrane region" description="Helical" evidence="11">
    <location>
        <begin position="594"/>
        <end position="612"/>
    </location>
</feature>
<evidence type="ECO:0000256" key="1">
    <source>
        <dbReference type="ARBA" id="ARBA00004141"/>
    </source>
</evidence>
<dbReference type="FunFam" id="3.40.50.2300:FF:000188">
    <property type="entry name" value="Glutamate receptor"/>
    <property type="match status" value="1"/>
</dbReference>
<dbReference type="EMBL" id="RDQH01000329">
    <property type="protein sequence ID" value="RXI02991.1"/>
    <property type="molecule type" value="Genomic_DNA"/>
</dbReference>
<evidence type="ECO:0000256" key="12">
    <source>
        <dbReference type="SAM" id="SignalP"/>
    </source>
</evidence>
<comment type="subcellular location">
    <subcellularLocation>
        <location evidence="1">Membrane</location>
        <topology evidence="1">Multi-pass membrane protein</topology>
    </subcellularLocation>
</comment>
<dbReference type="GO" id="GO:0015276">
    <property type="term" value="F:ligand-gated monoatomic ion channel activity"/>
    <property type="evidence" value="ECO:0007669"/>
    <property type="project" value="InterPro"/>
</dbReference>
<dbReference type="Gene3D" id="3.40.190.10">
    <property type="entry name" value="Periplasmic binding protein-like II"/>
    <property type="match status" value="2"/>
</dbReference>
<protein>
    <recommendedName>
        <fullName evidence="13">Ionotropic glutamate receptor C-terminal domain-containing protein</fullName>
    </recommendedName>
</protein>
<feature type="transmembrane region" description="Helical" evidence="11">
    <location>
        <begin position="1412"/>
        <end position="1434"/>
    </location>
</feature>
<feature type="domain" description="Ionotropic glutamate receptor C-terminal" evidence="13">
    <location>
        <begin position="413"/>
        <end position="751"/>
    </location>
</feature>
<feature type="transmembrane region" description="Helical" evidence="11">
    <location>
        <begin position="533"/>
        <end position="552"/>
    </location>
</feature>
<dbReference type="SMART" id="SM00079">
    <property type="entry name" value="PBPe"/>
    <property type="match status" value="1"/>
</dbReference>
<keyword evidence="2" id="KW-0813">Transport</keyword>
<dbReference type="SUPFAM" id="SSF53822">
    <property type="entry name" value="Periplasmic binding protein-like I"/>
    <property type="match status" value="2"/>
</dbReference>
<keyword evidence="4 11" id="KW-1133">Transmembrane helix</keyword>
<keyword evidence="12" id="KW-0732">Signal</keyword>
<accession>A0A498K643</accession>
<dbReference type="Pfam" id="PF00060">
    <property type="entry name" value="Lig_chan"/>
    <property type="match status" value="1"/>
</dbReference>
<evidence type="ECO:0000313" key="15">
    <source>
        <dbReference type="Proteomes" id="UP000290289"/>
    </source>
</evidence>
<keyword evidence="8" id="KW-0325">Glycoprotein</keyword>
<dbReference type="GO" id="GO:0016020">
    <property type="term" value="C:membrane"/>
    <property type="evidence" value="ECO:0007669"/>
    <property type="project" value="UniProtKB-SubCell"/>
</dbReference>
<dbReference type="InterPro" id="IPR001828">
    <property type="entry name" value="ANF_lig-bd_rcpt"/>
</dbReference>
<evidence type="ECO:0000256" key="3">
    <source>
        <dbReference type="ARBA" id="ARBA00022692"/>
    </source>
</evidence>